<reference evidence="2" key="1">
    <citation type="submission" date="2020-05" db="EMBL/GenBank/DDBJ databases">
        <authorList>
            <person name="Chiriac C."/>
            <person name="Salcher M."/>
            <person name="Ghai R."/>
            <person name="Kavagutti S V."/>
        </authorList>
    </citation>
    <scope>NUCLEOTIDE SEQUENCE</scope>
</reference>
<evidence type="ECO:0000256" key="1">
    <source>
        <dbReference type="SAM" id="Phobius"/>
    </source>
</evidence>
<proteinExistence type="predicted"/>
<name>A0A6J7LCD0_9ZZZZ</name>
<sequence length="37" mass="3994">MSQAALFGFGCVIFFIVITGALLYGMASFKAFADRTQ</sequence>
<keyword evidence="1" id="KW-0812">Transmembrane</keyword>
<organism evidence="2">
    <name type="scientific">freshwater metagenome</name>
    <dbReference type="NCBI Taxonomy" id="449393"/>
    <lineage>
        <taxon>unclassified sequences</taxon>
        <taxon>metagenomes</taxon>
        <taxon>ecological metagenomes</taxon>
    </lineage>
</organism>
<keyword evidence="1" id="KW-1133">Transmembrane helix</keyword>
<dbReference type="AlphaFoldDB" id="A0A6J7LCD0"/>
<feature type="transmembrane region" description="Helical" evidence="1">
    <location>
        <begin position="6"/>
        <end position="27"/>
    </location>
</feature>
<accession>A0A6J7LCD0</accession>
<dbReference type="EMBL" id="CAFBNR010000060">
    <property type="protein sequence ID" value="CAB4965966.1"/>
    <property type="molecule type" value="Genomic_DNA"/>
</dbReference>
<evidence type="ECO:0000313" key="2">
    <source>
        <dbReference type="EMBL" id="CAB4965966.1"/>
    </source>
</evidence>
<keyword evidence="1" id="KW-0472">Membrane</keyword>
<protein>
    <submittedName>
        <fullName evidence="2">Unannotated protein</fullName>
    </submittedName>
</protein>
<gene>
    <name evidence="2" type="ORF">UFOPK3879_01143</name>
</gene>